<evidence type="ECO:0000259" key="2">
    <source>
        <dbReference type="Pfam" id="PF01764"/>
    </source>
</evidence>
<feature type="compositionally biased region" description="Low complexity" evidence="1">
    <location>
        <begin position="266"/>
        <end position="288"/>
    </location>
</feature>
<feature type="compositionally biased region" description="Low complexity" evidence="1">
    <location>
        <begin position="233"/>
        <end position="252"/>
    </location>
</feature>
<name>A0A1S8B846_9PEZI</name>
<feature type="compositionally biased region" description="Low complexity" evidence="1">
    <location>
        <begin position="35"/>
        <end position="44"/>
    </location>
</feature>
<evidence type="ECO:0000313" key="3">
    <source>
        <dbReference type="EMBL" id="OMP83546.1"/>
    </source>
</evidence>
<feature type="compositionally biased region" description="Pro residues" evidence="1">
    <location>
        <begin position="289"/>
        <end position="309"/>
    </location>
</feature>
<dbReference type="Proteomes" id="UP000190776">
    <property type="component" value="Unassembled WGS sequence"/>
</dbReference>
<dbReference type="InterPro" id="IPR029058">
    <property type="entry name" value="AB_hydrolase_fold"/>
</dbReference>
<feature type="region of interest" description="Disordered" evidence="1">
    <location>
        <begin position="1"/>
        <end position="321"/>
    </location>
</feature>
<dbReference type="PANTHER" id="PTHR46023:SF6">
    <property type="entry name" value="LIPASE CLASS 3 FAMILY PROTEIN"/>
    <property type="match status" value="1"/>
</dbReference>
<evidence type="ECO:0000313" key="4">
    <source>
        <dbReference type="Proteomes" id="UP000190776"/>
    </source>
</evidence>
<dbReference type="OrthoDB" id="438440at2759"/>
<feature type="compositionally biased region" description="Polar residues" evidence="1">
    <location>
        <begin position="310"/>
        <end position="320"/>
    </location>
</feature>
<dbReference type="STRING" id="420778.A0A1S8B846"/>
<dbReference type="AlphaFoldDB" id="A0A1S8B846"/>
<dbReference type="Pfam" id="PF01764">
    <property type="entry name" value="Lipase_3"/>
    <property type="match status" value="1"/>
</dbReference>
<feature type="compositionally biased region" description="Polar residues" evidence="1">
    <location>
        <begin position="210"/>
        <end position="219"/>
    </location>
</feature>
<reference evidence="3 4" key="1">
    <citation type="submission" date="2017-01" db="EMBL/GenBank/DDBJ databases">
        <title>Draft genome sequence of Diplodia seriata F98.1, a fungal species involved in grapevine trunk diseases.</title>
        <authorList>
            <person name="Robert-Siegwald G."/>
            <person name="Vallet J."/>
            <person name="Abou-Mansour E."/>
            <person name="Xu J."/>
            <person name="Rey P."/>
            <person name="Bertsch C."/>
            <person name="Rego C."/>
            <person name="Larignon P."/>
            <person name="Fontaine F."/>
            <person name="Lebrun M.-H."/>
        </authorList>
    </citation>
    <scope>NUCLEOTIDE SEQUENCE [LARGE SCALE GENOMIC DNA]</scope>
    <source>
        <strain evidence="3 4">F98.1</strain>
    </source>
</reference>
<dbReference type="CDD" id="cd00519">
    <property type="entry name" value="Lipase_3"/>
    <property type="match status" value="1"/>
</dbReference>
<proteinExistence type="predicted"/>
<evidence type="ECO:0000256" key="1">
    <source>
        <dbReference type="SAM" id="MobiDB-lite"/>
    </source>
</evidence>
<feature type="compositionally biased region" description="Pro residues" evidence="1">
    <location>
        <begin position="783"/>
        <end position="793"/>
    </location>
</feature>
<dbReference type="Gene3D" id="3.40.50.1820">
    <property type="entry name" value="alpha/beta hydrolase"/>
    <property type="match status" value="1"/>
</dbReference>
<feature type="compositionally biased region" description="Pro residues" evidence="1">
    <location>
        <begin position="186"/>
        <end position="199"/>
    </location>
</feature>
<protein>
    <recommendedName>
        <fullName evidence="2">Fungal lipase-type domain-containing protein</fullName>
    </recommendedName>
</protein>
<feature type="region of interest" description="Disordered" evidence="1">
    <location>
        <begin position="745"/>
        <end position="796"/>
    </location>
</feature>
<sequence length="884" mass="94950">MTVLWFGKTSKRRKEPAHAPGGAAAGSHQHHHHQSSSQNSNPAATGPGPGRYHHASSHSQPASLPPRPPSSSQQELPYRPGPYAHQPPPGSSPRLGDAYRPPTAGAQHGDGGYYYHPSQTTLTLVETHQSQQQQQPSPPVVTVSPPSARPSHDYSPRPVSWSPAPGVAQQAPSSPPPMYHANSSPLPGPYQQGPPPPAYYPSQDGHNPSAAASQTSLAYQPSPPQMPVGQWGAVQQQHHQAPSPSPHAVAHHWGPPPPPPQPSPPMLQQQQQQYQFQDQQQAGPVVVHAPPPAAPTSAPPPVAPPPHPPQGSTSGSSFNARVNGALRRPGQLATQSLGSINESYKLKKLQASRSVTNLNDGLQRRQQMASRSVSNLHDRGNQYVAHTVALCDLISSKLDQVITSIDDEVFSGEERELVIYEHPPEPHQSSLDVSRGSNQNMAAVASSSNYFSKVWLYANSRLPPHLPPLKVYMPTWPLLCLAAQYSEKVYHKPPVDTNDVDDETETHVEPDWRHGTKAMVIKSVPVDDMNTIVFAIRGSAGFMDWAVNFRPAPTSPKGFLDDDGNLVHSGFLYVARKMVAPVAARLRQLLERNPRRATCSLLITGHSAGGAVASLLYAHMMAEGKAVESELNALTRCFKRVHCVTFGAPPVSLLPLRKPDQHDPRHRPVDGHHRKWKKSLFFGFINEGDPVVRADKEVIKNMLRLYATPAPSPRKNSSGGSGSNCVLTGSMSSLALASSTSLLLPGSGGNSKDKDAAGNKKINPKKKTKSNSWSSSSAANATTPPPPPPPTWNVPPGVLSCAGRLILLRDRPPPPPNATNGGKTAAVTMGHPLGEANVEACTVEDEQLRAAVFGDPMCHMMKLYARRIEVLATRAVTAGGMDLG</sequence>
<dbReference type="SUPFAM" id="SSF53474">
    <property type="entry name" value="alpha/beta-Hydrolases"/>
    <property type="match status" value="1"/>
</dbReference>
<gene>
    <name evidence="3" type="ORF">BK809_0004927</name>
</gene>
<comment type="caution">
    <text evidence="3">The sequence shown here is derived from an EMBL/GenBank/DDBJ whole genome shotgun (WGS) entry which is preliminary data.</text>
</comment>
<dbReference type="PANTHER" id="PTHR46023">
    <property type="entry name" value="LIPASE CLASS 3 PROTEIN-LIKE"/>
    <property type="match status" value="1"/>
</dbReference>
<feature type="compositionally biased region" description="Low complexity" evidence="1">
    <location>
        <begin position="18"/>
        <end position="27"/>
    </location>
</feature>
<feature type="domain" description="Fungal lipase-type" evidence="2">
    <location>
        <begin position="533"/>
        <end position="656"/>
    </location>
</feature>
<feature type="compositionally biased region" description="Polar residues" evidence="1">
    <location>
        <begin position="117"/>
        <end position="128"/>
    </location>
</feature>
<feature type="compositionally biased region" description="Pro residues" evidence="1">
    <location>
        <begin position="254"/>
        <end position="265"/>
    </location>
</feature>
<feature type="compositionally biased region" description="Low complexity" evidence="1">
    <location>
        <begin position="770"/>
        <end position="782"/>
    </location>
</feature>
<dbReference type="EMBL" id="MSZU01000111">
    <property type="protein sequence ID" value="OMP83546.1"/>
    <property type="molecule type" value="Genomic_DNA"/>
</dbReference>
<dbReference type="InterPro" id="IPR002921">
    <property type="entry name" value="Fungal_lipase-type"/>
</dbReference>
<accession>A0A1S8B846</accession>
<organism evidence="3 4">
    <name type="scientific">Diplodia seriata</name>
    <dbReference type="NCBI Taxonomy" id="420778"/>
    <lineage>
        <taxon>Eukaryota</taxon>
        <taxon>Fungi</taxon>
        <taxon>Dikarya</taxon>
        <taxon>Ascomycota</taxon>
        <taxon>Pezizomycotina</taxon>
        <taxon>Dothideomycetes</taxon>
        <taxon>Dothideomycetes incertae sedis</taxon>
        <taxon>Botryosphaeriales</taxon>
        <taxon>Botryosphaeriaceae</taxon>
        <taxon>Diplodia</taxon>
    </lineage>
</organism>
<feature type="compositionally biased region" description="Low complexity" evidence="1">
    <location>
        <begin position="129"/>
        <end position="146"/>
    </location>
</feature>
<dbReference type="GO" id="GO:0006629">
    <property type="term" value="P:lipid metabolic process"/>
    <property type="evidence" value="ECO:0007669"/>
    <property type="project" value="InterPro"/>
</dbReference>